<name>A0A3B1DTE7_9ZZZZ</name>
<gene>
    <name evidence="4" type="ORF">MNBD_UNCLBAC01-2075</name>
</gene>
<dbReference type="InterPro" id="IPR007507">
    <property type="entry name" value="Glycos_transf_N"/>
</dbReference>
<evidence type="ECO:0000313" key="4">
    <source>
        <dbReference type="EMBL" id="VAX35105.1"/>
    </source>
</evidence>
<organism evidence="4">
    <name type="scientific">hydrothermal vent metagenome</name>
    <dbReference type="NCBI Taxonomy" id="652676"/>
    <lineage>
        <taxon>unclassified sequences</taxon>
        <taxon>metagenomes</taxon>
        <taxon>ecological metagenomes</taxon>
    </lineage>
</organism>
<protein>
    <submittedName>
        <fullName evidence="4">3-deoxy-D-manno-octulosonic acid transferase</fullName>
        <ecNumber evidence="4">2.4.99.12</ecNumber>
    </submittedName>
</protein>
<keyword evidence="4" id="KW-0328">Glycosyltransferase</keyword>
<proteinExistence type="predicted"/>
<sequence>MNFFLTFFYNCIFLLLIIVYIPGLFLKGKYHKGVWERFRCALPESTKGKNVIWFHAVSVGEVLAIVDLLKKLRKVLPEYTFVLSVVTQTGHDIARTQLKNLCLIIYAPLDLSWIVRQFIKVINPCLYVATETEIWPNLYGALFKSKVPIIQVNGRISDQSFKGYKSVLFLTRSILSCVSCFCVQSEQDATRLKILGADPQKIVVAGNVKFDNLLSVGSGQYDVGEGRLLVAGSTHSGEEEIVLNIYQRLRCEFSDLRLVIAPRHVERVESVMKLIKEKSLKVIKFSKMSGKKFKDDVVVVVDKIGVLRNLYPLANLVFIGKSFKVGGGQNMIEPVACGKPTFVGPYTQNFKDVMNIFLSENIIFQVADEKELFRKMRNVLGNFQDYQQLANKAKAVIRKHQGATERTIKCITKLL</sequence>
<evidence type="ECO:0000259" key="3">
    <source>
        <dbReference type="Pfam" id="PF04413"/>
    </source>
</evidence>
<dbReference type="InterPro" id="IPR039901">
    <property type="entry name" value="Kdotransferase"/>
</dbReference>
<dbReference type="PANTHER" id="PTHR42755:SF1">
    <property type="entry name" value="3-DEOXY-D-MANNO-OCTULOSONIC ACID TRANSFERASE, MITOCHONDRIAL-RELATED"/>
    <property type="match status" value="1"/>
</dbReference>
<feature type="transmembrane region" description="Helical" evidence="2">
    <location>
        <begin position="7"/>
        <end position="26"/>
    </location>
</feature>
<keyword evidence="2" id="KW-0812">Transmembrane</keyword>
<dbReference type="GO" id="GO:0009245">
    <property type="term" value="P:lipid A biosynthetic process"/>
    <property type="evidence" value="ECO:0007669"/>
    <property type="project" value="TreeGrafter"/>
</dbReference>
<accession>A0A3B1DTE7</accession>
<dbReference type="Pfam" id="PF04413">
    <property type="entry name" value="Glycos_transf_N"/>
    <property type="match status" value="1"/>
</dbReference>
<dbReference type="Gene3D" id="3.40.50.11720">
    <property type="entry name" value="3-Deoxy-D-manno-octulosonic-acid transferase, N-terminal domain"/>
    <property type="match status" value="1"/>
</dbReference>
<dbReference type="GO" id="GO:0043842">
    <property type="term" value="F:Kdo transferase activity"/>
    <property type="evidence" value="ECO:0007669"/>
    <property type="project" value="UniProtKB-EC"/>
</dbReference>
<dbReference type="InterPro" id="IPR038107">
    <property type="entry name" value="Glycos_transf_N_sf"/>
</dbReference>
<keyword evidence="1 4" id="KW-0808">Transferase</keyword>
<evidence type="ECO:0000256" key="2">
    <source>
        <dbReference type="SAM" id="Phobius"/>
    </source>
</evidence>
<dbReference type="SUPFAM" id="SSF53756">
    <property type="entry name" value="UDP-Glycosyltransferase/glycogen phosphorylase"/>
    <property type="match status" value="1"/>
</dbReference>
<dbReference type="EMBL" id="UOGJ01000029">
    <property type="protein sequence ID" value="VAX35105.1"/>
    <property type="molecule type" value="Genomic_DNA"/>
</dbReference>
<dbReference type="PANTHER" id="PTHR42755">
    <property type="entry name" value="3-DEOXY-MANNO-OCTULOSONATE CYTIDYLYLTRANSFERASE"/>
    <property type="match status" value="1"/>
</dbReference>
<reference evidence="4" key="1">
    <citation type="submission" date="2018-06" db="EMBL/GenBank/DDBJ databases">
        <authorList>
            <person name="Zhirakovskaya E."/>
        </authorList>
    </citation>
    <scope>NUCLEOTIDE SEQUENCE</scope>
</reference>
<feature type="domain" description="3-deoxy-D-manno-octulosonic-acid transferase N-terminal" evidence="3">
    <location>
        <begin position="34"/>
        <end position="211"/>
    </location>
</feature>
<keyword evidence="2" id="KW-1133">Transmembrane helix</keyword>
<dbReference type="GO" id="GO:0005886">
    <property type="term" value="C:plasma membrane"/>
    <property type="evidence" value="ECO:0007669"/>
    <property type="project" value="TreeGrafter"/>
</dbReference>
<dbReference type="AlphaFoldDB" id="A0A3B1DTE7"/>
<evidence type="ECO:0000256" key="1">
    <source>
        <dbReference type="ARBA" id="ARBA00022679"/>
    </source>
</evidence>
<dbReference type="Gene3D" id="3.40.50.2000">
    <property type="entry name" value="Glycogen Phosphorylase B"/>
    <property type="match status" value="1"/>
</dbReference>
<keyword evidence="2" id="KW-0472">Membrane</keyword>
<dbReference type="EC" id="2.4.99.12" evidence="4"/>